<protein>
    <recommendedName>
        <fullName evidence="1">HTH cro/C1-type domain-containing protein</fullName>
    </recommendedName>
</protein>
<dbReference type="AlphaFoldDB" id="F6GA14"/>
<reference evidence="2 3" key="1">
    <citation type="journal article" date="2011" name="J. Bacteriol.">
        <title>Complete genome sequence of the plant pathogen Ralstonia solanacearum strain Po82.</title>
        <authorList>
            <person name="Xu J."/>
            <person name="Zheng H.J."/>
            <person name="Liu L."/>
            <person name="Pan Z.C."/>
            <person name="Prior P."/>
            <person name="Tang B."/>
            <person name="Xu J.S."/>
            <person name="Zhang H."/>
            <person name="Tian Q."/>
            <person name="Zhang L.Q."/>
            <person name="Feng J."/>
        </authorList>
    </citation>
    <scope>NUCLEOTIDE SEQUENCE [LARGE SCALE GENOMIC DNA]</scope>
    <source>
        <strain evidence="3">Po82</strain>
    </source>
</reference>
<dbReference type="CDD" id="cd00093">
    <property type="entry name" value="HTH_XRE"/>
    <property type="match status" value="1"/>
</dbReference>
<dbReference type="InterPro" id="IPR010982">
    <property type="entry name" value="Lambda_DNA-bd_dom_sf"/>
</dbReference>
<dbReference type="PROSITE" id="PS50943">
    <property type="entry name" value="HTH_CROC1"/>
    <property type="match status" value="1"/>
</dbReference>
<dbReference type="EMBL" id="CP002820">
    <property type="protein sequence ID" value="AEG71382.1"/>
    <property type="molecule type" value="Genomic_DNA"/>
</dbReference>
<organism evidence="2 3">
    <name type="scientific">Ralstonia solanacearum (strain Po82)</name>
    <dbReference type="NCBI Taxonomy" id="1031711"/>
    <lineage>
        <taxon>Bacteria</taxon>
        <taxon>Pseudomonadati</taxon>
        <taxon>Pseudomonadota</taxon>
        <taxon>Betaproteobacteria</taxon>
        <taxon>Burkholderiales</taxon>
        <taxon>Burkholderiaceae</taxon>
        <taxon>Ralstonia</taxon>
        <taxon>Ralstonia solanacearum species complex</taxon>
    </lineage>
</organism>
<dbReference type="GO" id="GO:0003677">
    <property type="term" value="F:DNA binding"/>
    <property type="evidence" value="ECO:0007669"/>
    <property type="project" value="InterPro"/>
</dbReference>
<feature type="domain" description="HTH cro/C1-type" evidence="1">
    <location>
        <begin position="36"/>
        <end position="90"/>
    </location>
</feature>
<dbReference type="Gene3D" id="1.10.260.40">
    <property type="entry name" value="lambda repressor-like DNA-binding domains"/>
    <property type="match status" value="1"/>
</dbReference>
<dbReference type="SMART" id="SM00530">
    <property type="entry name" value="HTH_XRE"/>
    <property type="match status" value="1"/>
</dbReference>
<name>F6GA14_RALS8</name>
<dbReference type="SUPFAM" id="SSF47413">
    <property type="entry name" value="lambda repressor-like DNA-binding domains"/>
    <property type="match status" value="1"/>
</dbReference>
<accession>F6GA14</accession>
<evidence type="ECO:0000313" key="2">
    <source>
        <dbReference type="EMBL" id="AEG71382.1"/>
    </source>
</evidence>
<geneLocation type="plasmid" evidence="3"/>
<dbReference type="InterPro" id="IPR001387">
    <property type="entry name" value="Cro/C1-type_HTH"/>
</dbReference>
<evidence type="ECO:0000259" key="1">
    <source>
        <dbReference type="PROSITE" id="PS50943"/>
    </source>
</evidence>
<proteinExistence type="predicted"/>
<gene>
    <name evidence="2" type="ordered locus">RSPO_m00744</name>
</gene>
<keyword evidence="2" id="KW-0614">Plasmid</keyword>
<dbReference type="PATRIC" id="fig|1031711.3.peg.3962"/>
<dbReference type="HOGENOM" id="CLU_066192_47_2_4"/>
<dbReference type="Pfam" id="PF01381">
    <property type="entry name" value="HTH_3"/>
    <property type="match status" value="1"/>
</dbReference>
<dbReference type="KEGG" id="rsn:RSPO_m00744"/>
<evidence type="ECO:0000313" key="3">
    <source>
        <dbReference type="Proteomes" id="UP000007953"/>
    </source>
</evidence>
<dbReference type="Proteomes" id="UP000007953">
    <property type="component" value="Plasmid megaplasmid"/>
</dbReference>
<sequence length="108" mass="11910">MCIQQKQPNLCKSKKQPDACMNEFIVRTPEQLPAILKGFRKQAGLSQAELAARMGVRQQTLSALERNAENVSAGRLMRLLSVLGVELVLRKPDAAGEPGRPASDQPQW</sequence>